<evidence type="ECO:0000313" key="1">
    <source>
        <dbReference type="EMBL" id="GMG20626.1"/>
    </source>
</evidence>
<dbReference type="AlphaFoldDB" id="A0A9W7DCQ7"/>
<name>A0A9W7DCQ7_AMBMO</name>
<comment type="caution">
    <text evidence="1">The sequence shown here is derived from an EMBL/GenBank/DDBJ whole genome shotgun (WGS) entry which is preliminary data.</text>
</comment>
<reference evidence="1" key="1">
    <citation type="submission" date="2023-04" db="EMBL/GenBank/DDBJ databases">
        <title>Ambrosiozyma monospora NBRC 1965.</title>
        <authorList>
            <person name="Ichikawa N."/>
            <person name="Sato H."/>
            <person name="Tonouchi N."/>
        </authorList>
    </citation>
    <scope>NUCLEOTIDE SEQUENCE</scope>
    <source>
        <strain evidence="1">NBRC 1965</strain>
    </source>
</reference>
<keyword evidence="2" id="KW-1185">Reference proteome</keyword>
<dbReference type="OrthoDB" id="4097129at2759"/>
<accession>A0A9W7DCQ7</accession>
<gene>
    <name evidence="1" type="ORF">Amon01_000137100</name>
</gene>
<proteinExistence type="predicted"/>
<dbReference type="Proteomes" id="UP001165063">
    <property type="component" value="Unassembled WGS sequence"/>
</dbReference>
<organism evidence="1 2">
    <name type="scientific">Ambrosiozyma monospora</name>
    <name type="common">Yeast</name>
    <name type="synonym">Endomycopsis monosporus</name>
    <dbReference type="NCBI Taxonomy" id="43982"/>
    <lineage>
        <taxon>Eukaryota</taxon>
        <taxon>Fungi</taxon>
        <taxon>Dikarya</taxon>
        <taxon>Ascomycota</taxon>
        <taxon>Saccharomycotina</taxon>
        <taxon>Pichiomycetes</taxon>
        <taxon>Pichiales</taxon>
        <taxon>Pichiaceae</taxon>
        <taxon>Ambrosiozyma</taxon>
    </lineage>
</organism>
<dbReference type="EMBL" id="BSXU01000420">
    <property type="protein sequence ID" value="GMG20626.1"/>
    <property type="molecule type" value="Genomic_DNA"/>
</dbReference>
<evidence type="ECO:0000313" key="2">
    <source>
        <dbReference type="Proteomes" id="UP001165063"/>
    </source>
</evidence>
<sequence>MADIHSETFFYLGVPMNGLDWKEKVAKRFKKVPPLWNRPLQVRTLYVNTYVYSAIYYFDQHQECPQKHVKALVSETNRKLQPSKIFKVTEEKVMTPFWLGGFSLINLSRQLLGRRASYIYASLTETCTPSTLNVISILQTTLNHVLGTTTTHFSWYHFLLQCDWQTDQVPSWPPTISKTQSQHSYRQDSHR</sequence>
<protein>
    <submittedName>
        <fullName evidence="1">Unnamed protein product</fullName>
    </submittedName>
</protein>